<keyword evidence="14" id="KW-1185">Reference proteome</keyword>
<reference evidence="13" key="1">
    <citation type="journal article" date="2014" name="Int. J. Syst. Evol. Microbiol.">
        <title>Complete genome sequence of Corynebacterium casei LMG S-19264T (=DSM 44701T), isolated from a smear-ripened cheese.</title>
        <authorList>
            <consortium name="US DOE Joint Genome Institute (JGI-PGF)"/>
            <person name="Walter F."/>
            <person name="Albersmeier A."/>
            <person name="Kalinowski J."/>
            <person name="Ruckert C."/>
        </authorList>
    </citation>
    <scope>NUCLEOTIDE SEQUENCE</scope>
    <source>
        <strain evidence="13">CGMCC 1.12726</strain>
    </source>
</reference>
<dbReference type="GO" id="GO:0005524">
    <property type="term" value="F:ATP binding"/>
    <property type="evidence" value="ECO:0007669"/>
    <property type="project" value="UniProtKB-UniRule"/>
</dbReference>
<feature type="domain" description="Polymerase A arginine-rich C-terminal" evidence="11">
    <location>
        <begin position="318"/>
        <end position="439"/>
    </location>
</feature>
<dbReference type="HAMAP" id="MF_00957">
    <property type="entry name" value="PolyA_pol"/>
    <property type="match status" value="1"/>
</dbReference>
<evidence type="ECO:0000256" key="9">
    <source>
        <dbReference type="SAM" id="MobiDB-lite"/>
    </source>
</evidence>
<feature type="active site" evidence="7">
    <location>
        <position position="61"/>
    </location>
</feature>
<evidence type="ECO:0000259" key="10">
    <source>
        <dbReference type="Pfam" id="PF01743"/>
    </source>
</evidence>
<keyword evidence="6 7" id="KW-0804">Transcription</keyword>
<dbReference type="InterPro" id="IPR032828">
    <property type="entry name" value="PolyA_RNA-bd"/>
</dbReference>
<evidence type="ECO:0000259" key="11">
    <source>
        <dbReference type="Pfam" id="PF12626"/>
    </source>
</evidence>
<dbReference type="GO" id="GO:1990817">
    <property type="term" value="F:poly(A) RNA polymerase activity"/>
    <property type="evidence" value="ECO:0007669"/>
    <property type="project" value="UniProtKB-UniRule"/>
</dbReference>
<comment type="catalytic activity">
    <reaction evidence="7">
        <text>RNA(n) + ATP = RNA(n)-3'-adenine ribonucleotide + diphosphate</text>
        <dbReference type="Rhea" id="RHEA:11332"/>
        <dbReference type="Rhea" id="RHEA-COMP:14527"/>
        <dbReference type="Rhea" id="RHEA-COMP:17347"/>
        <dbReference type="ChEBI" id="CHEBI:30616"/>
        <dbReference type="ChEBI" id="CHEBI:33019"/>
        <dbReference type="ChEBI" id="CHEBI:140395"/>
        <dbReference type="ChEBI" id="CHEBI:173115"/>
        <dbReference type="EC" id="2.7.7.19"/>
    </reaction>
</comment>
<dbReference type="EC" id="2.7.7.19" evidence="7"/>
<evidence type="ECO:0000256" key="3">
    <source>
        <dbReference type="ARBA" id="ARBA00022741"/>
    </source>
</evidence>
<evidence type="ECO:0000256" key="1">
    <source>
        <dbReference type="ARBA" id="ARBA00022664"/>
    </source>
</evidence>
<dbReference type="Pfam" id="PF12627">
    <property type="entry name" value="PolyA_pol_RNAbd"/>
    <property type="match status" value="1"/>
</dbReference>
<evidence type="ECO:0000259" key="12">
    <source>
        <dbReference type="Pfam" id="PF12627"/>
    </source>
</evidence>
<keyword evidence="1 7" id="KW-0507">mRNA processing</keyword>
<dbReference type="InterPro" id="IPR052191">
    <property type="entry name" value="tRNA_ntf/polyA_polymerase_I"/>
</dbReference>
<evidence type="ECO:0000256" key="7">
    <source>
        <dbReference type="HAMAP-Rule" id="MF_00957"/>
    </source>
</evidence>
<dbReference type="GO" id="GO:0006397">
    <property type="term" value="P:mRNA processing"/>
    <property type="evidence" value="ECO:0007669"/>
    <property type="project" value="UniProtKB-KW"/>
</dbReference>
<dbReference type="NCBIfam" id="TIGR01942">
    <property type="entry name" value="pcnB"/>
    <property type="match status" value="1"/>
</dbReference>
<feature type="domain" description="tRNA nucleotidyltransferase/poly(A) polymerase RNA and SrmB- binding" evidence="12">
    <location>
        <begin position="200"/>
        <end position="262"/>
    </location>
</feature>
<sequence>MSEPQEAGHGTVIARADHGISRKDISPNALRVLYKLRDAGFKAYIVGGAVRDLLTGGHPKDFDVATNATPEQVRAQFRNCRLIGRRFRLAHVMFGSEIIEVATFRASGDDDTAAADREVHEEGRLIRDNVYGTLEEDAFRRDFTANALYYTVEDFSVRDIVGGYRDVKDRVLKLIGDPETRYREDPVRMLRAVRLAAKLGFSIHPEAAAPIPAMAPLLAGASSARLFDEVLKIFLAGSAVPSFLLLEQFGLLDVLFPDAAKALKTNRSGALRAMLMQALRNTDERVRADKTVAPGFLFACLLWPAYCREVAVLQASGAELAVAQQRAADRVTLRQTERVAIPRRFSLPMQEIWQLQSRFGQRTRKRVFRLLAHPRFRAAFDFLSLRAHGVPELAEELRFWEQAQALAPEQLAEIIPAHAPAGSGESAAQPPKRRRRRSRPRPAG</sequence>
<comment type="similarity">
    <text evidence="7 8">Belongs to the tRNA nucleotidyltransferase/poly(A) polymerase family.</text>
</comment>
<dbReference type="InterPro" id="IPR010206">
    <property type="entry name" value="PolA_pol_I"/>
</dbReference>
<dbReference type="Proteomes" id="UP000632858">
    <property type="component" value="Unassembled WGS sequence"/>
</dbReference>
<feature type="active site" evidence="7">
    <location>
        <position position="63"/>
    </location>
</feature>
<dbReference type="Pfam" id="PF01743">
    <property type="entry name" value="PolyA_pol"/>
    <property type="match status" value="1"/>
</dbReference>
<dbReference type="InterPro" id="IPR043519">
    <property type="entry name" value="NT_sf"/>
</dbReference>
<gene>
    <name evidence="7 13" type="primary">pcnB</name>
    <name evidence="13" type="ORF">GCM10010960_01980</name>
</gene>
<dbReference type="GO" id="GO:0043633">
    <property type="term" value="P:polyadenylation-dependent RNA catabolic process"/>
    <property type="evidence" value="ECO:0007669"/>
    <property type="project" value="InterPro"/>
</dbReference>
<dbReference type="SUPFAM" id="SSF81891">
    <property type="entry name" value="Poly A polymerase C-terminal region-like"/>
    <property type="match status" value="1"/>
</dbReference>
<dbReference type="PANTHER" id="PTHR43051">
    <property type="entry name" value="POLYNUCLEOTIDE ADENYLYLTRANSFERASE FAMILY PROTEIN"/>
    <property type="match status" value="1"/>
</dbReference>
<organism evidence="13 14">
    <name type="scientific">Arenimonas maotaiensis</name>
    <dbReference type="NCBI Taxonomy" id="1446479"/>
    <lineage>
        <taxon>Bacteria</taxon>
        <taxon>Pseudomonadati</taxon>
        <taxon>Pseudomonadota</taxon>
        <taxon>Gammaproteobacteria</taxon>
        <taxon>Lysobacterales</taxon>
        <taxon>Lysobacteraceae</taxon>
        <taxon>Arenimonas</taxon>
    </lineage>
</organism>
<keyword evidence="5 7" id="KW-0694">RNA-binding</keyword>
<comment type="function">
    <text evidence="7">Adds poly(A) tail to the 3' end of many RNAs, which usually targets these RNAs for decay. Plays a significant role in the global control of gene expression, through influencing the rate of transcript degradation, and in the general RNA quality control.</text>
</comment>
<dbReference type="Gene3D" id="1.10.3090.10">
    <property type="entry name" value="cca-adding enzyme, domain 2"/>
    <property type="match status" value="1"/>
</dbReference>
<evidence type="ECO:0000313" key="14">
    <source>
        <dbReference type="Proteomes" id="UP000632858"/>
    </source>
</evidence>
<evidence type="ECO:0000256" key="2">
    <source>
        <dbReference type="ARBA" id="ARBA00022679"/>
    </source>
</evidence>
<keyword evidence="4 7" id="KW-0067">ATP-binding</keyword>
<evidence type="ECO:0000256" key="5">
    <source>
        <dbReference type="ARBA" id="ARBA00022884"/>
    </source>
</evidence>
<accession>A0A917CCH0</accession>
<dbReference type="Gene3D" id="3.30.460.10">
    <property type="entry name" value="Beta Polymerase, domain 2"/>
    <property type="match status" value="1"/>
</dbReference>
<feature type="active site" evidence="7">
    <location>
        <position position="142"/>
    </location>
</feature>
<dbReference type="PANTHER" id="PTHR43051:SF1">
    <property type="entry name" value="POLYNUCLEOTIDE ADENYLYLTRANSFERASE FAMILY PROTEIN"/>
    <property type="match status" value="1"/>
</dbReference>
<reference evidence="13" key="2">
    <citation type="submission" date="2020-09" db="EMBL/GenBank/DDBJ databases">
        <authorList>
            <person name="Sun Q."/>
            <person name="Zhou Y."/>
        </authorList>
    </citation>
    <scope>NUCLEOTIDE SEQUENCE</scope>
    <source>
        <strain evidence="13">CGMCC 1.12726</strain>
    </source>
</reference>
<dbReference type="InterPro" id="IPR002646">
    <property type="entry name" value="PolA_pol_head_dom"/>
</dbReference>
<evidence type="ECO:0000256" key="6">
    <source>
        <dbReference type="ARBA" id="ARBA00023163"/>
    </source>
</evidence>
<keyword evidence="3 7" id="KW-0547">Nucleotide-binding</keyword>
<dbReference type="CDD" id="cd05398">
    <property type="entry name" value="NT_ClassII-CCAase"/>
    <property type="match status" value="1"/>
</dbReference>
<dbReference type="FunFam" id="3.30.460.10:FF:000035">
    <property type="entry name" value="Poly(A) polymerase I"/>
    <property type="match status" value="1"/>
</dbReference>
<comment type="caution">
    <text evidence="13">The sequence shown here is derived from an EMBL/GenBank/DDBJ whole genome shotgun (WGS) entry which is preliminary data.</text>
</comment>
<dbReference type="InterPro" id="IPR025866">
    <property type="entry name" value="PolyA_pol_arg_C_dom"/>
</dbReference>
<dbReference type="RefSeq" id="WP_188446815.1">
    <property type="nucleotide sequence ID" value="NZ_BMFO01000001.1"/>
</dbReference>
<feature type="compositionally biased region" description="Basic residues" evidence="9">
    <location>
        <begin position="431"/>
        <end position="444"/>
    </location>
</feature>
<dbReference type="GO" id="GO:0003723">
    <property type="term" value="F:RNA binding"/>
    <property type="evidence" value="ECO:0007669"/>
    <property type="project" value="UniProtKB-UniRule"/>
</dbReference>
<evidence type="ECO:0000256" key="4">
    <source>
        <dbReference type="ARBA" id="ARBA00022840"/>
    </source>
</evidence>
<proteinExistence type="inferred from homology"/>
<dbReference type="EMBL" id="BMFO01000001">
    <property type="protein sequence ID" value="GGF83518.1"/>
    <property type="molecule type" value="Genomic_DNA"/>
</dbReference>
<name>A0A917CCH0_9GAMM</name>
<feature type="region of interest" description="Disordered" evidence="9">
    <location>
        <begin position="415"/>
        <end position="444"/>
    </location>
</feature>
<feature type="domain" description="Poly A polymerase head" evidence="10">
    <location>
        <begin position="43"/>
        <end position="172"/>
    </location>
</feature>
<evidence type="ECO:0000256" key="8">
    <source>
        <dbReference type="RuleBase" id="RU003953"/>
    </source>
</evidence>
<dbReference type="SUPFAM" id="SSF81301">
    <property type="entry name" value="Nucleotidyltransferase"/>
    <property type="match status" value="1"/>
</dbReference>
<dbReference type="Pfam" id="PF12626">
    <property type="entry name" value="PolyA_pol_arg_C"/>
    <property type="match status" value="1"/>
</dbReference>
<evidence type="ECO:0000313" key="13">
    <source>
        <dbReference type="EMBL" id="GGF83518.1"/>
    </source>
</evidence>
<keyword evidence="2 7" id="KW-0808">Transferase</keyword>
<dbReference type="AlphaFoldDB" id="A0A917CCH0"/>
<protein>
    <recommendedName>
        <fullName evidence="7">Poly(A) polymerase I</fullName>
        <shortName evidence="7">PAP I</shortName>
        <ecNumber evidence="7">2.7.7.19</ecNumber>
    </recommendedName>
</protein>